<comment type="caution">
    <text evidence="2">The sequence shown here is derived from an EMBL/GenBank/DDBJ whole genome shotgun (WGS) entry which is preliminary data.</text>
</comment>
<dbReference type="AlphaFoldDB" id="A0A645HJ24"/>
<name>A0A645HJ24_9ZZZZ</name>
<evidence type="ECO:0000313" key="2">
    <source>
        <dbReference type="EMBL" id="MPN39015.1"/>
    </source>
</evidence>
<protein>
    <submittedName>
        <fullName evidence="2">Stress response regulator gls24</fullName>
    </submittedName>
</protein>
<feature type="compositionally biased region" description="Basic and acidic residues" evidence="1">
    <location>
        <begin position="53"/>
        <end position="71"/>
    </location>
</feature>
<gene>
    <name evidence="2" type="ORF">SDC9_186541</name>
</gene>
<feature type="region of interest" description="Disordered" evidence="1">
    <location>
        <begin position="39"/>
        <end position="71"/>
    </location>
</feature>
<reference evidence="2" key="1">
    <citation type="submission" date="2019-08" db="EMBL/GenBank/DDBJ databases">
        <authorList>
            <person name="Kucharzyk K."/>
            <person name="Murdoch R.W."/>
            <person name="Higgins S."/>
            <person name="Loffler F."/>
        </authorList>
    </citation>
    <scope>NUCLEOTIDE SEQUENCE</scope>
</reference>
<organism evidence="2">
    <name type="scientific">bioreactor metagenome</name>
    <dbReference type="NCBI Taxonomy" id="1076179"/>
    <lineage>
        <taxon>unclassified sequences</taxon>
        <taxon>metagenomes</taxon>
        <taxon>ecological metagenomes</taxon>
    </lineage>
</organism>
<sequence>MTHLDVIEVNVNVVDIKTREEYAKESETVQDKVTDAAKSTGEFASKQTSKAKKAVDKGTQRVKENTEPRVE</sequence>
<dbReference type="EMBL" id="VSSQ01094593">
    <property type="protein sequence ID" value="MPN39015.1"/>
    <property type="molecule type" value="Genomic_DNA"/>
</dbReference>
<proteinExistence type="predicted"/>
<evidence type="ECO:0000256" key="1">
    <source>
        <dbReference type="SAM" id="MobiDB-lite"/>
    </source>
</evidence>
<accession>A0A645HJ24</accession>